<dbReference type="SMART" id="SM00014">
    <property type="entry name" value="acidPPc"/>
    <property type="match status" value="1"/>
</dbReference>
<keyword evidence="2" id="KW-1133">Transmembrane helix</keyword>
<dbReference type="PANTHER" id="PTHR14969:SF13">
    <property type="entry name" value="AT30094P"/>
    <property type="match status" value="1"/>
</dbReference>
<keyword evidence="2" id="KW-0812">Transmembrane</keyword>
<dbReference type="Pfam" id="PF01569">
    <property type="entry name" value="PAP2"/>
    <property type="match status" value="1"/>
</dbReference>
<reference evidence="4" key="1">
    <citation type="submission" date="2024-05" db="EMBL/GenBank/DDBJ databases">
        <authorList>
            <person name="Cai S.Y."/>
            <person name="Jin L.M."/>
            <person name="Li H.R."/>
        </authorList>
    </citation>
    <scope>NUCLEOTIDE SEQUENCE</scope>
    <source>
        <strain evidence="4">A5-74</strain>
    </source>
</reference>
<gene>
    <name evidence="4" type="ORF">ABLG96_06545</name>
</gene>
<dbReference type="CDD" id="cd03392">
    <property type="entry name" value="PAP2_like_2"/>
    <property type="match status" value="1"/>
</dbReference>
<dbReference type="EMBL" id="CP159218">
    <property type="protein sequence ID" value="XCG64957.1"/>
    <property type="molecule type" value="Genomic_DNA"/>
</dbReference>
<feature type="domain" description="Phosphatidic acid phosphatase type 2/haloperoxidase" evidence="3">
    <location>
        <begin position="162"/>
        <end position="274"/>
    </location>
</feature>
<feature type="transmembrane region" description="Helical" evidence="2">
    <location>
        <begin position="30"/>
        <end position="49"/>
    </location>
</feature>
<feature type="transmembrane region" description="Helical" evidence="2">
    <location>
        <begin position="231"/>
        <end position="253"/>
    </location>
</feature>
<proteinExistence type="predicted"/>
<dbReference type="InterPro" id="IPR000326">
    <property type="entry name" value="PAP2/HPO"/>
</dbReference>
<feature type="transmembrane region" description="Helical" evidence="2">
    <location>
        <begin position="133"/>
        <end position="152"/>
    </location>
</feature>
<organism evidence="4">
    <name type="scientific">Nakamurella sp. A5-74</name>
    <dbReference type="NCBI Taxonomy" id="3158264"/>
    <lineage>
        <taxon>Bacteria</taxon>
        <taxon>Bacillati</taxon>
        <taxon>Actinomycetota</taxon>
        <taxon>Actinomycetes</taxon>
        <taxon>Nakamurellales</taxon>
        <taxon>Nakamurellaceae</taxon>
        <taxon>Nakamurella</taxon>
    </lineage>
</organism>
<feature type="transmembrane region" description="Helical" evidence="2">
    <location>
        <begin position="159"/>
        <end position="180"/>
    </location>
</feature>
<name>A0AAU8DSE7_9ACTN</name>
<protein>
    <submittedName>
        <fullName evidence="4">Phosphatase PAP2 family protein</fullName>
    </submittedName>
</protein>
<dbReference type="SUPFAM" id="SSF48317">
    <property type="entry name" value="Acid phosphatase/Vanadium-dependent haloperoxidase"/>
    <property type="match status" value="1"/>
</dbReference>
<dbReference type="InterPro" id="IPR036938">
    <property type="entry name" value="PAP2/HPO_sf"/>
</dbReference>
<sequence length="310" mass="33311">MRVTPTSGSDSLFLASPTSETLSTMLEQLWSVWLPYLVAAVLLIVLGGWSAATRGRRRSARAGELSGPRWIAPPPAFLVPGISLAVLGWFAVSLTDAVSEGDGLATFDLPVWQWMVDHRDPFRTAVAKVVTEIGSTAAMTIVAALCVAWLLYRRRRGDAAMVAVVGIGAAALVFFAKKLLGRTRPPEEFRLVVETNNSFPSGHALASTAILGIVLVLLVRGGAWGPLWVRIVVPVVIVVFWFSIGISRLYLGVHWSTDVLAGWVSGSAWLILCVTVRRLYRSWSDNRDAGGPAAVQPGVTDTDPDAGRPA</sequence>
<feature type="region of interest" description="Disordered" evidence="1">
    <location>
        <begin position="289"/>
        <end position="310"/>
    </location>
</feature>
<evidence type="ECO:0000256" key="2">
    <source>
        <dbReference type="SAM" id="Phobius"/>
    </source>
</evidence>
<accession>A0AAU8DSE7</accession>
<feature type="transmembrane region" description="Helical" evidence="2">
    <location>
        <begin position="70"/>
        <end position="92"/>
    </location>
</feature>
<evidence type="ECO:0000256" key="1">
    <source>
        <dbReference type="SAM" id="MobiDB-lite"/>
    </source>
</evidence>
<dbReference type="AlphaFoldDB" id="A0AAU8DSE7"/>
<feature type="transmembrane region" description="Helical" evidence="2">
    <location>
        <begin position="259"/>
        <end position="280"/>
    </location>
</feature>
<dbReference type="Gene3D" id="1.20.144.10">
    <property type="entry name" value="Phosphatidic acid phosphatase type 2/haloperoxidase"/>
    <property type="match status" value="2"/>
</dbReference>
<evidence type="ECO:0000259" key="3">
    <source>
        <dbReference type="SMART" id="SM00014"/>
    </source>
</evidence>
<keyword evidence="2" id="KW-0472">Membrane</keyword>
<evidence type="ECO:0000313" key="4">
    <source>
        <dbReference type="EMBL" id="XCG64957.1"/>
    </source>
</evidence>
<feature type="transmembrane region" description="Helical" evidence="2">
    <location>
        <begin position="200"/>
        <end position="219"/>
    </location>
</feature>
<dbReference type="PANTHER" id="PTHR14969">
    <property type="entry name" value="SPHINGOSINE-1-PHOSPHATE PHOSPHOHYDROLASE"/>
    <property type="match status" value="1"/>
</dbReference>
<dbReference type="RefSeq" id="WP_353650568.1">
    <property type="nucleotide sequence ID" value="NZ_CP159218.1"/>
</dbReference>